<protein>
    <submittedName>
        <fullName evidence="9">Hemolysin III family protein</fullName>
    </submittedName>
</protein>
<keyword evidence="6 8" id="KW-0472">Membrane</keyword>
<evidence type="ECO:0000256" key="4">
    <source>
        <dbReference type="ARBA" id="ARBA00022692"/>
    </source>
</evidence>
<sequence>MSGESDKSREVSGSTDQTIGEEIANSITHGIGVALSIAGLVLLVVFSSLYGDAWRVVTFSIYGATLIILYLASTLYHGFTNPKVKHFFRVMDHASIYLLIAGSYTPITLTVMRGPWGWTLFGLIWGMAIAGIITKFFIINKLKILSVLFYIAMGWLVVIAIKPMLIMAPKGLIVWLVIGGLSYTFGIIFYALDKMPYSHTIWHLFVMGGSISHFFGMFFNLTRV</sequence>
<keyword evidence="4 8" id="KW-0812">Transmembrane</keyword>
<reference evidence="9" key="1">
    <citation type="journal article" date="2021" name="Environ. Microbiol.">
        <title>Genomic characterization of three novel Desulfobacterota classes expand the metabolic and phylogenetic diversity of the phylum.</title>
        <authorList>
            <person name="Murphy C.L."/>
            <person name="Biggerstaff J."/>
            <person name="Eichhorn A."/>
            <person name="Ewing E."/>
            <person name="Shahan R."/>
            <person name="Soriano D."/>
            <person name="Stewart S."/>
            <person name="VanMol K."/>
            <person name="Walker R."/>
            <person name="Walters P."/>
            <person name="Elshahed M.S."/>
            <person name="Youssef N.H."/>
        </authorList>
    </citation>
    <scope>NUCLEOTIDE SEQUENCE</scope>
    <source>
        <strain evidence="9">Zod_Metabat.24</strain>
    </source>
</reference>
<feature type="binding site" evidence="7">
    <location>
        <position position="199"/>
    </location>
    <ligand>
        <name>Zn(2+)</name>
        <dbReference type="ChEBI" id="CHEBI:29105"/>
    </ligand>
</feature>
<evidence type="ECO:0000256" key="2">
    <source>
        <dbReference type="ARBA" id="ARBA00008488"/>
    </source>
</evidence>
<comment type="caution">
    <text evidence="9">The sequence shown here is derived from an EMBL/GenBank/DDBJ whole genome shotgun (WGS) entry which is preliminary data.</text>
</comment>
<feature type="transmembrane region" description="Helical" evidence="8">
    <location>
        <begin position="94"/>
        <end position="112"/>
    </location>
</feature>
<feature type="binding site" evidence="7">
    <location>
        <position position="203"/>
    </location>
    <ligand>
        <name>Zn(2+)</name>
        <dbReference type="ChEBI" id="CHEBI:29105"/>
    </ligand>
</feature>
<evidence type="ECO:0000256" key="6">
    <source>
        <dbReference type="ARBA" id="ARBA00023136"/>
    </source>
</evidence>
<keyword evidence="7" id="KW-0479">Metal-binding</keyword>
<dbReference type="InterPro" id="IPR005744">
    <property type="entry name" value="Hy-lIII"/>
</dbReference>
<feature type="transmembrane region" description="Helical" evidence="8">
    <location>
        <begin position="118"/>
        <end position="138"/>
    </location>
</feature>
<organism evidence="9 10">
    <name type="scientific">Candidatus Zymogenus saltonus</name>
    <dbReference type="NCBI Taxonomy" id="2844893"/>
    <lineage>
        <taxon>Bacteria</taxon>
        <taxon>Deltaproteobacteria</taxon>
        <taxon>Candidatus Zymogenia</taxon>
        <taxon>Candidatus Zymogeniales</taxon>
        <taxon>Candidatus Zymogenaceae</taxon>
        <taxon>Candidatus Zymogenus</taxon>
    </lineage>
</organism>
<comment type="similarity">
    <text evidence="2">Belongs to the UPF0073 (Hly-III) family.</text>
</comment>
<dbReference type="InterPro" id="IPR004254">
    <property type="entry name" value="AdipoR/HlyIII-related"/>
</dbReference>
<dbReference type="EMBL" id="JAFGIX010000020">
    <property type="protein sequence ID" value="MBN1572355.1"/>
    <property type="molecule type" value="Genomic_DNA"/>
</dbReference>
<dbReference type="NCBIfam" id="TIGR01065">
    <property type="entry name" value="hlyIII"/>
    <property type="match status" value="1"/>
</dbReference>
<feature type="transmembrane region" description="Helical" evidence="8">
    <location>
        <begin position="204"/>
        <end position="221"/>
    </location>
</feature>
<evidence type="ECO:0000256" key="1">
    <source>
        <dbReference type="ARBA" id="ARBA00004651"/>
    </source>
</evidence>
<evidence type="ECO:0000256" key="8">
    <source>
        <dbReference type="SAM" id="Phobius"/>
    </source>
</evidence>
<keyword evidence="7" id="KW-0862">Zinc</keyword>
<comment type="subcellular location">
    <subcellularLocation>
        <location evidence="1">Cell membrane</location>
        <topology evidence="1">Multi-pass membrane protein</topology>
    </subcellularLocation>
</comment>
<proteinExistence type="inferred from homology"/>
<evidence type="ECO:0000313" key="9">
    <source>
        <dbReference type="EMBL" id="MBN1572355.1"/>
    </source>
</evidence>
<evidence type="ECO:0000256" key="3">
    <source>
        <dbReference type="ARBA" id="ARBA00022475"/>
    </source>
</evidence>
<gene>
    <name evidence="9" type="ORF">JW984_04070</name>
</gene>
<evidence type="ECO:0000313" key="10">
    <source>
        <dbReference type="Proteomes" id="UP000809273"/>
    </source>
</evidence>
<keyword evidence="5 8" id="KW-1133">Transmembrane helix</keyword>
<dbReference type="Pfam" id="PF03006">
    <property type="entry name" value="HlyIII"/>
    <property type="match status" value="1"/>
</dbReference>
<dbReference type="GO" id="GO:0140911">
    <property type="term" value="F:pore-forming activity"/>
    <property type="evidence" value="ECO:0007669"/>
    <property type="project" value="InterPro"/>
</dbReference>
<reference evidence="9" key="2">
    <citation type="submission" date="2021-01" db="EMBL/GenBank/DDBJ databases">
        <authorList>
            <person name="Hahn C.R."/>
            <person name="Youssef N.H."/>
            <person name="Elshahed M."/>
        </authorList>
    </citation>
    <scope>NUCLEOTIDE SEQUENCE</scope>
    <source>
        <strain evidence="9">Zod_Metabat.24</strain>
    </source>
</reference>
<dbReference type="AlphaFoldDB" id="A0A9D8KDQ6"/>
<dbReference type="GO" id="GO:0046872">
    <property type="term" value="F:metal ion binding"/>
    <property type="evidence" value="ECO:0007669"/>
    <property type="project" value="UniProtKB-KW"/>
</dbReference>
<evidence type="ECO:0000256" key="5">
    <source>
        <dbReference type="ARBA" id="ARBA00022989"/>
    </source>
</evidence>
<feature type="transmembrane region" description="Helical" evidence="8">
    <location>
        <begin position="172"/>
        <end position="192"/>
    </location>
</feature>
<name>A0A9D8KDQ6_9DELT</name>
<feature type="transmembrane region" description="Helical" evidence="8">
    <location>
        <begin position="31"/>
        <end position="50"/>
    </location>
</feature>
<dbReference type="Proteomes" id="UP000809273">
    <property type="component" value="Unassembled WGS sequence"/>
</dbReference>
<evidence type="ECO:0000256" key="7">
    <source>
        <dbReference type="PIRSR" id="PIRSR604254-1"/>
    </source>
</evidence>
<dbReference type="GO" id="GO:0005886">
    <property type="term" value="C:plasma membrane"/>
    <property type="evidence" value="ECO:0007669"/>
    <property type="project" value="UniProtKB-SubCell"/>
</dbReference>
<keyword evidence="3" id="KW-1003">Cell membrane</keyword>
<dbReference type="PANTHER" id="PTHR20855:SF3">
    <property type="entry name" value="LD03007P"/>
    <property type="match status" value="1"/>
</dbReference>
<dbReference type="PANTHER" id="PTHR20855">
    <property type="entry name" value="ADIPOR/PROGESTIN RECEPTOR-RELATED"/>
    <property type="match status" value="1"/>
</dbReference>
<feature type="binding site" evidence="7">
    <location>
        <position position="77"/>
    </location>
    <ligand>
        <name>Zn(2+)</name>
        <dbReference type="ChEBI" id="CHEBI:29105"/>
    </ligand>
</feature>
<feature type="transmembrane region" description="Helical" evidence="8">
    <location>
        <begin position="145"/>
        <end position="166"/>
    </location>
</feature>
<accession>A0A9D8KDQ6</accession>
<feature type="transmembrane region" description="Helical" evidence="8">
    <location>
        <begin position="56"/>
        <end position="73"/>
    </location>
</feature>